<evidence type="ECO:0000256" key="10">
    <source>
        <dbReference type="ARBA" id="ARBA00048778"/>
    </source>
</evidence>
<dbReference type="SUPFAM" id="SSF52540">
    <property type="entry name" value="P-loop containing nucleoside triphosphate hydrolases"/>
    <property type="match status" value="2"/>
</dbReference>
<keyword evidence="6" id="KW-0067">ATP-binding</keyword>
<dbReference type="SMART" id="SM00382">
    <property type="entry name" value="AAA"/>
    <property type="match status" value="2"/>
</dbReference>
<feature type="compositionally biased region" description="Basic residues" evidence="11">
    <location>
        <begin position="1349"/>
        <end position="1363"/>
    </location>
</feature>
<dbReference type="FunFam" id="1.10.8.60:FF:000039">
    <property type="entry name" value="peroxisome biogenesis factor 6"/>
    <property type="match status" value="1"/>
</dbReference>
<feature type="region of interest" description="Disordered" evidence="11">
    <location>
        <begin position="552"/>
        <end position="580"/>
    </location>
</feature>
<keyword evidence="3" id="KW-0962">Peroxisome biogenesis</keyword>
<evidence type="ECO:0000256" key="1">
    <source>
        <dbReference type="ARBA" id="ARBA00004370"/>
    </source>
</evidence>
<evidence type="ECO:0000259" key="12">
    <source>
        <dbReference type="SMART" id="SM00382"/>
    </source>
</evidence>
<dbReference type="Gene3D" id="1.10.8.60">
    <property type="match status" value="2"/>
</dbReference>
<name>A0A0P1BBE6_9BASI</name>
<dbReference type="GO" id="GO:0016558">
    <property type="term" value="P:protein import into peroxisome matrix"/>
    <property type="evidence" value="ECO:0007669"/>
    <property type="project" value="TreeGrafter"/>
</dbReference>
<feature type="region of interest" description="Disordered" evidence="11">
    <location>
        <begin position="47"/>
        <end position="66"/>
    </location>
</feature>
<dbReference type="InterPro" id="IPR003593">
    <property type="entry name" value="AAA+_ATPase"/>
</dbReference>
<keyword evidence="4" id="KW-0547">Nucleotide-binding</keyword>
<evidence type="ECO:0000256" key="3">
    <source>
        <dbReference type="ARBA" id="ARBA00022593"/>
    </source>
</evidence>
<dbReference type="PANTHER" id="PTHR23077:SF9">
    <property type="entry name" value="PEROXISOMAL ATPASE PEX6"/>
    <property type="match status" value="1"/>
</dbReference>
<sequence length="1363" mass="146544">MPTRTDEAEAAGKSVWTAELRVHSHTGSVLVSKPLYDLLRADELDEPGKRNASKEDAQPGDQAAVNGDQAVRVRESQQALEDVAASVSFHEGSSAFDLRSLVVLAERAIEEDEENAKDLAISIPESLAVQHLSSISTSSHVLVQSTSAIILSRVLLSISDDQTFEAASQSSQLLRDALHGSIARQGETLYVQVEGGGTLALNVVMTEPVLQGAIFTRFTTTQDKRRSTELLVTYDQDSRHTSSGSAKNEQPSQRPVAIDQSRLYQQSRPQEDHLLIDERFLANSVLDDFDSDDEFGAGPDAAPAGRANGLDRRLRGAPAEGEPGASPSLFASSSRLQPLIQHDRSTTLQAISSWRGRLPEGERGEDVDEELAILLDEQTLASVGAFDGDWAVAELEGQGVTRIARLFASPRPISPPPVADLDEASSSTATTLGALALLPPMFLQNLHRPAHFDPARLASRVLLLRPCPSPPRSSLGDSRTHNMPLSCPLPLPFADALTISRVAGPLSINRAYQPIFLDALRRYFEGRSRVVRLGDIIAVGIDEGRVRWVNTKTKTSDEAEDKGAEGDQEDDKAPDFDLPTVTEPAEDTAIVYFRIASLTPELFRPPGTDAASINEAEASIRLAAQNGEIGCVVEPTLSKMIQTGVDKSRVADAYGWLSIKSRVPPPPLHNAALQSAKSAYRQLTDLVQATLSSRTTSYDLHLSAIIKGARGTGKRTLAHWVARGTGVPLLEISCYELVADTDARTEGMLRARFEQAASCGPAILLLRNVEALARKSQAMESGQEPAMVGALRDCMEQLKRSTSSTQGTPTWPVSVFATTSEPEKCPTGVLACFKHEVEISAPSEDERLSILQSTLQRSVLGPDASLKSIATQTAALVAADLVDLAERAREAAVQRAIGTPTWHAAKASDRDIVLAGLALNGADFEAALGKARANYSESIGAPKIPNVTWDDVGGLASVKDDILDTIQLPLDHPELFSDGLKKRSGILLYGPPGTGKTLLAKAVATSCSLNFFSVKGPELLNMYIGESEANVRRVFQRARDAKPCVIFFDELDSVAPKRGNQGDSGGVMDRIVSQLLAELDGMSGSSEGSDVFVIGATNRPDLLDPALLRPGRFDRLLYLSVSETHAAQLNILQALTRKFKLDAELSLGDIAEQCPFNLTGADFYALCSDAMLKAMTRKASEVDGKIAELNAQPPPYDFPHPMTPQYYLAERASASDVEVRVSRVDFEAALRELSPSVSEAEMAHYREVQAKFSKPPEERDAEEKQHAGLPAPNGKASGRTDDDLVRALRQLGVDASNERGELAPPMQNGRSNGHQAHANGGSATGSVAIENAGEQQNNSKSDDAMGHAAPRKMAKGKGKARAE</sequence>
<organism evidence="13 14">
    <name type="scientific">Ceraceosorus bombacis</name>
    <dbReference type="NCBI Taxonomy" id="401625"/>
    <lineage>
        <taxon>Eukaryota</taxon>
        <taxon>Fungi</taxon>
        <taxon>Dikarya</taxon>
        <taxon>Basidiomycota</taxon>
        <taxon>Ustilaginomycotina</taxon>
        <taxon>Exobasidiomycetes</taxon>
        <taxon>Ceraceosorales</taxon>
        <taxon>Ceraceosoraceae</taxon>
        <taxon>Ceraceosorus</taxon>
    </lineage>
</organism>
<dbReference type="InterPro" id="IPR047533">
    <property type="entry name" value="RecA-like_PEX6_r2"/>
</dbReference>
<dbReference type="GO" id="GO:0005829">
    <property type="term" value="C:cytosol"/>
    <property type="evidence" value="ECO:0007669"/>
    <property type="project" value="TreeGrafter"/>
</dbReference>
<evidence type="ECO:0000256" key="6">
    <source>
        <dbReference type="ARBA" id="ARBA00022840"/>
    </source>
</evidence>
<feature type="domain" description="AAA+ ATPase" evidence="12">
    <location>
        <begin position="700"/>
        <end position="843"/>
    </location>
</feature>
<keyword evidence="14" id="KW-1185">Reference proteome</keyword>
<dbReference type="InterPro" id="IPR050168">
    <property type="entry name" value="AAA_ATPase_domain"/>
</dbReference>
<evidence type="ECO:0000256" key="7">
    <source>
        <dbReference type="ARBA" id="ARBA00023136"/>
    </source>
</evidence>
<dbReference type="STRING" id="401625.A0A0P1BBE6"/>
<proteinExistence type="inferred from homology"/>
<evidence type="ECO:0000313" key="14">
    <source>
        <dbReference type="Proteomes" id="UP000054845"/>
    </source>
</evidence>
<feature type="region of interest" description="Disordered" evidence="11">
    <location>
        <begin position="232"/>
        <end position="256"/>
    </location>
</feature>
<dbReference type="Pfam" id="PF00004">
    <property type="entry name" value="AAA"/>
    <property type="match status" value="2"/>
</dbReference>
<comment type="similarity">
    <text evidence="2">Belongs to the AAA ATPase family.</text>
</comment>
<dbReference type="InterPro" id="IPR056995">
    <property type="entry name" value="PEX6_4th_dom"/>
</dbReference>
<feature type="compositionally biased region" description="Polar residues" evidence="11">
    <location>
        <begin position="241"/>
        <end position="253"/>
    </location>
</feature>
<dbReference type="Proteomes" id="UP000054845">
    <property type="component" value="Unassembled WGS sequence"/>
</dbReference>
<feature type="region of interest" description="Disordered" evidence="11">
    <location>
        <begin position="292"/>
        <end position="330"/>
    </location>
</feature>
<dbReference type="InterPro" id="IPR003960">
    <property type="entry name" value="ATPase_AAA_CS"/>
</dbReference>
<feature type="compositionally biased region" description="Basic and acidic residues" evidence="11">
    <location>
        <begin position="1251"/>
        <end position="1266"/>
    </location>
</feature>
<dbReference type="Gene3D" id="3.40.50.300">
    <property type="entry name" value="P-loop containing nucleotide triphosphate hydrolases"/>
    <property type="match status" value="2"/>
</dbReference>
<protein>
    <recommendedName>
        <fullName evidence="8">Peroxisomal ATPase PEX6</fullName>
    </recommendedName>
    <alternativeName>
        <fullName evidence="9">Peroxin-6</fullName>
    </alternativeName>
</protein>
<keyword evidence="7" id="KW-0472">Membrane</keyword>
<evidence type="ECO:0000256" key="8">
    <source>
        <dbReference type="ARBA" id="ARBA00034811"/>
    </source>
</evidence>
<dbReference type="OrthoDB" id="5553750at2759"/>
<evidence type="ECO:0000256" key="9">
    <source>
        <dbReference type="ARBA" id="ARBA00034920"/>
    </source>
</evidence>
<dbReference type="PANTHER" id="PTHR23077">
    <property type="entry name" value="AAA-FAMILY ATPASE"/>
    <property type="match status" value="1"/>
</dbReference>
<accession>A0A0P1BBE6</accession>
<feature type="domain" description="AAA+ ATPase" evidence="12">
    <location>
        <begin position="982"/>
        <end position="1123"/>
    </location>
</feature>
<dbReference type="FunFam" id="3.40.50.300:FF:000109">
    <property type="entry name" value="Peroxisomal biogenesis factor 6"/>
    <property type="match status" value="1"/>
</dbReference>
<feature type="region of interest" description="Disordered" evidence="11">
    <location>
        <begin position="1251"/>
        <end position="1280"/>
    </location>
</feature>
<evidence type="ECO:0000256" key="2">
    <source>
        <dbReference type="ARBA" id="ARBA00006914"/>
    </source>
</evidence>
<evidence type="ECO:0000256" key="4">
    <source>
        <dbReference type="ARBA" id="ARBA00022741"/>
    </source>
</evidence>
<evidence type="ECO:0000313" key="13">
    <source>
        <dbReference type="EMBL" id="CEH13036.1"/>
    </source>
</evidence>
<evidence type="ECO:0000256" key="5">
    <source>
        <dbReference type="ARBA" id="ARBA00022801"/>
    </source>
</evidence>
<evidence type="ECO:0000256" key="11">
    <source>
        <dbReference type="SAM" id="MobiDB-lite"/>
    </source>
</evidence>
<dbReference type="InterPro" id="IPR003959">
    <property type="entry name" value="ATPase_AAA_core"/>
</dbReference>
<feature type="compositionally biased region" description="Basic and acidic residues" evidence="11">
    <location>
        <begin position="554"/>
        <end position="575"/>
    </location>
</feature>
<feature type="compositionally biased region" description="Basic and acidic residues" evidence="11">
    <location>
        <begin position="47"/>
        <end position="57"/>
    </location>
</feature>
<dbReference type="GO" id="GO:0005778">
    <property type="term" value="C:peroxisomal membrane"/>
    <property type="evidence" value="ECO:0007669"/>
    <property type="project" value="TreeGrafter"/>
</dbReference>
<dbReference type="CDD" id="cd19527">
    <property type="entry name" value="RecA-like_PEX6_r2"/>
    <property type="match status" value="1"/>
</dbReference>
<feature type="compositionally biased region" description="Low complexity" evidence="11">
    <location>
        <begin position="296"/>
        <end position="308"/>
    </location>
</feature>
<feature type="region of interest" description="Disordered" evidence="11">
    <location>
        <begin position="1293"/>
        <end position="1363"/>
    </location>
</feature>
<dbReference type="PROSITE" id="PS00674">
    <property type="entry name" value="AAA"/>
    <property type="match status" value="1"/>
</dbReference>
<comment type="catalytic activity">
    <reaction evidence="10">
        <text>ATP + H2O = ADP + phosphate + H(+)</text>
        <dbReference type="Rhea" id="RHEA:13065"/>
        <dbReference type="ChEBI" id="CHEBI:15377"/>
        <dbReference type="ChEBI" id="CHEBI:15378"/>
        <dbReference type="ChEBI" id="CHEBI:30616"/>
        <dbReference type="ChEBI" id="CHEBI:43474"/>
        <dbReference type="ChEBI" id="CHEBI:456216"/>
    </reaction>
    <physiologicalReaction direction="left-to-right" evidence="10">
        <dbReference type="Rhea" id="RHEA:13066"/>
    </physiologicalReaction>
</comment>
<dbReference type="Pfam" id="PF23315">
    <property type="entry name" value="PEX6_4th"/>
    <property type="match status" value="1"/>
</dbReference>
<dbReference type="GO" id="GO:0005524">
    <property type="term" value="F:ATP binding"/>
    <property type="evidence" value="ECO:0007669"/>
    <property type="project" value="UniProtKB-KW"/>
</dbReference>
<comment type="subcellular location">
    <subcellularLocation>
        <location evidence="1">Membrane</location>
    </subcellularLocation>
</comment>
<keyword evidence="5" id="KW-0378">Hydrolase</keyword>
<dbReference type="EMBL" id="CCYA01000192">
    <property type="protein sequence ID" value="CEH13036.1"/>
    <property type="molecule type" value="Genomic_DNA"/>
</dbReference>
<dbReference type="GO" id="GO:0016887">
    <property type="term" value="F:ATP hydrolysis activity"/>
    <property type="evidence" value="ECO:0007669"/>
    <property type="project" value="InterPro"/>
</dbReference>
<reference evidence="13 14" key="1">
    <citation type="submission" date="2014-09" db="EMBL/GenBank/DDBJ databases">
        <authorList>
            <person name="Magalhaes I.L.F."/>
            <person name="Oliveira U."/>
            <person name="Santos F.R."/>
            <person name="Vidigal T.H.D.A."/>
            <person name="Brescovit A.D."/>
            <person name="Santos A.J."/>
        </authorList>
    </citation>
    <scope>NUCLEOTIDE SEQUENCE [LARGE SCALE GENOMIC DNA]</scope>
</reference>
<dbReference type="InterPro" id="IPR027417">
    <property type="entry name" value="P-loop_NTPase"/>
</dbReference>